<proteinExistence type="inferred from homology"/>
<dbReference type="InterPro" id="IPR011703">
    <property type="entry name" value="ATPase_AAA-3"/>
</dbReference>
<evidence type="ECO:0000259" key="4">
    <source>
        <dbReference type="Pfam" id="PF07726"/>
    </source>
</evidence>
<keyword evidence="7" id="KW-1185">Reference proteome</keyword>
<dbReference type="AlphaFoldDB" id="A0A967F2H3"/>
<evidence type="ECO:0000256" key="1">
    <source>
        <dbReference type="ARBA" id="ARBA00022741"/>
    </source>
</evidence>
<dbReference type="GO" id="GO:0016887">
    <property type="term" value="F:ATP hydrolysis activity"/>
    <property type="evidence" value="ECO:0007669"/>
    <property type="project" value="InterPro"/>
</dbReference>
<evidence type="ECO:0000256" key="3">
    <source>
        <dbReference type="ARBA" id="ARBA00061607"/>
    </source>
</evidence>
<protein>
    <submittedName>
        <fullName evidence="6">MoxR family ATPase</fullName>
    </submittedName>
</protein>
<dbReference type="GO" id="GO:0005524">
    <property type="term" value="F:ATP binding"/>
    <property type="evidence" value="ECO:0007669"/>
    <property type="project" value="UniProtKB-KW"/>
</dbReference>
<dbReference type="InterPro" id="IPR050764">
    <property type="entry name" value="CbbQ/NirQ/NorQ/GpvN"/>
</dbReference>
<organism evidence="6 7">
    <name type="scientific">Pelagibius litoralis</name>
    <dbReference type="NCBI Taxonomy" id="374515"/>
    <lineage>
        <taxon>Bacteria</taxon>
        <taxon>Pseudomonadati</taxon>
        <taxon>Pseudomonadota</taxon>
        <taxon>Alphaproteobacteria</taxon>
        <taxon>Rhodospirillales</taxon>
        <taxon>Rhodovibrionaceae</taxon>
        <taxon>Pelagibius</taxon>
    </lineage>
</organism>
<dbReference type="PANTHER" id="PTHR42759:SF1">
    <property type="entry name" value="MAGNESIUM-CHELATASE SUBUNIT CHLD"/>
    <property type="match status" value="1"/>
</dbReference>
<comment type="caution">
    <text evidence="6">The sequence shown here is derived from an EMBL/GenBank/DDBJ whole genome shotgun (WGS) entry which is preliminary data.</text>
</comment>
<feature type="domain" description="ChlI/MoxR AAA lid" evidence="5">
    <location>
        <begin position="237"/>
        <end position="308"/>
    </location>
</feature>
<dbReference type="Gene3D" id="1.10.8.80">
    <property type="entry name" value="Magnesium chelatase subunit I, C-Terminal domain"/>
    <property type="match status" value="1"/>
</dbReference>
<keyword evidence="1" id="KW-0547">Nucleotide-binding</keyword>
<dbReference type="InterPro" id="IPR041628">
    <property type="entry name" value="ChlI/MoxR_AAA_lid"/>
</dbReference>
<dbReference type="SUPFAM" id="SSF52540">
    <property type="entry name" value="P-loop containing nucleoside triphosphate hydrolases"/>
    <property type="match status" value="1"/>
</dbReference>
<evidence type="ECO:0000259" key="5">
    <source>
        <dbReference type="Pfam" id="PF17863"/>
    </source>
</evidence>
<dbReference type="FunFam" id="3.40.50.300:FF:000640">
    <property type="entry name" value="MoxR family ATPase"/>
    <property type="match status" value="1"/>
</dbReference>
<accession>A0A967F2H3</accession>
<evidence type="ECO:0000313" key="6">
    <source>
        <dbReference type="EMBL" id="NIA71813.1"/>
    </source>
</evidence>
<dbReference type="CDD" id="cd00009">
    <property type="entry name" value="AAA"/>
    <property type="match status" value="1"/>
</dbReference>
<evidence type="ECO:0000256" key="2">
    <source>
        <dbReference type="ARBA" id="ARBA00022840"/>
    </source>
</evidence>
<dbReference type="Pfam" id="PF07726">
    <property type="entry name" value="AAA_3"/>
    <property type="match status" value="1"/>
</dbReference>
<dbReference type="PANTHER" id="PTHR42759">
    <property type="entry name" value="MOXR FAMILY PROTEIN"/>
    <property type="match status" value="1"/>
</dbReference>
<dbReference type="RefSeq" id="WP_167230023.1">
    <property type="nucleotide sequence ID" value="NZ_JAAQPH010000026.1"/>
</dbReference>
<dbReference type="InterPro" id="IPR027417">
    <property type="entry name" value="P-loop_NTPase"/>
</dbReference>
<sequence length="318" mass="34905">MDIEPIQTVCARIREQVRKTVVGQDAALDLMIAALLSEGHVLLEGVPGTAKTLLAQTFSASVSLKFGRIQFTPDLMPGDVLGTNIFNFQTSGFVLTKGPIFSQILLADEINRTPPKTQAALLQAMHERAVTIDGATHSLGENFMVIATQNPIEQQGTYPLPEAQLDRFLFKHILDYPARDEERAIVARHGHRSIMPEVSSFGLEEVADPATLGAMREVISRLRLSDDIIDYIVDVVRATREHESLEFGASPRSANMIATAARAYAAMNGRDYVIPDDVKFIALPALRHRIVLAPGAEIEGLQPDVLIRQILDQVPAPR</sequence>
<comment type="similarity">
    <text evidence="3">Belongs to the MoxR family.</text>
</comment>
<dbReference type="PIRSF" id="PIRSF002849">
    <property type="entry name" value="AAA_ATPase_chaperone_MoxR_prd"/>
    <property type="match status" value="1"/>
</dbReference>
<keyword evidence="2" id="KW-0067">ATP-binding</keyword>
<feature type="domain" description="ATPase AAA-3" evidence="4">
    <location>
        <begin position="40"/>
        <end position="170"/>
    </location>
</feature>
<dbReference type="EMBL" id="JAAQPH010000026">
    <property type="protein sequence ID" value="NIA71813.1"/>
    <property type="molecule type" value="Genomic_DNA"/>
</dbReference>
<dbReference type="Proteomes" id="UP000761264">
    <property type="component" value="Unassembled WGS sequence"/>
</dbReference>
<gene>
    <name evidence="6" type="ORF">HBA54_24765</name>
</gene>
<reference evidence="6" key="1">
    <citation type="submission" date="2020-03" db="EMBL/GenBank/DDBJ databases">
        <title>Genome of Pelagibius litoralis DSM 21314T.</title>
        <authorList>
            <person name="Wang G."/>
        </authorList>
    </citation>
    <scope>NUCLEOTIDE SEQUENCE</scope>
    <source>
        <strain evidence="6">DSM 21314</strain>
    </source>
</reference>
<dbReference type="Gene3D" id="3.40.50.300">
    <property type="entry name" value="P-loop containing nucleotide triphosphate hydrolases"/>
    <property type="match status" value="1"/>
</dbReference>
<evidence type="ECO:0000313" key="7">
    <source>
        <dbReference type="Proteomes" id="UP000761264"/>
    </source>
</evidence>
<name>A0A967F2H3_9PROT</name>
<dbReference type="Pfam" id="PF17863">
    <property type="entry name" value="AAA_lid_2"/>
    <property type="match status" value="1"/>
</dbReference>